<organism evidence="2">
    <name type="scientific">viral metagenome</name>
    <dbReference type="NCBI Taxonomy" id="1070528"/>
    <lineage>
        <taxon>unclassified sequences</taxon>
        <taxon>metagenomes</taxon>
        <taxon>organismal metagenomes</taxon>
    </lineage>
</organism>
<dbReference type="EMBL" id="MN740580">
    <property type="protein sequence ID" value="QHU34759.1"/>
    <property type="molecule type" value="Genomic_DNA"/>
</dbReference>
<sequence length="706" mass="78736">MGWNINTFNNKYQIKYGSNSSYLITSNDISYLTITNDKHIGINNEFPSTNYLLDINGITHINSNFYVDGYSYFSCNIYIKDNIYVDKNIYIKENIITSNIIGGSYHNTSNIIKFNNTSTNNYSNNIVEIYGKTSLFGQVYINKDDKTKPPTQNDYLLDINGSLRADKIYGDGTNISNLNANNIRSGTIPVSQGGTGLNTVNNNQLLYGTVQTNSGINTYSINQSPNLVFDGIKLLCKVSANVLFDGTVSIERGGTGKGSFNKGFVLWGNDDIDIQTSSNFKFENNTLKIVNLELENSIIKVKTDGGQRNLRASDIGIENATYTTPGLIKVLPEDFVVIDGQLKLKVQPNTWTTVSGTVDNISKIHFPSLLKYNTDNQQSYVGINIIDPKYDLDVRGTINSSNINSSNYTLNGINLETSLLQKAAAESRIASVEYIKDIDLITSNILKENQTILIKGTALNTYNNGEQDDVWRLNKIVPPRFESVNINITTLCRTNKLEIFNNDSILSDTTLGTDDRNTNEIFNITTQNSGITKKLFKFTKAGNLMIGDDLDTPSITLPPERLTIKGNISASGHIRSYYSDSRLKTLTSNITGALNIIDSLSGFYYVPNEKALQLGFEYDNEIGLSAQEVKKVIPEIVKFAPFDIHISNEKIVSKSGEQYLTICYERLGAVFVEAIKELRKENISLKSEINILKKDIDDIKKIIYIN</sequence>
<reference evidence="2" key="1">
    <citation type="journal article" date="2020" name="Nature">
        <title>Giant virus diversity and host interactions through global metagenomics.</title>
        <authorList>
            <person name="Schulz F."/>
            <person name="Roux S."/>
            <person name="Paez-Espino D."/>
            <person name="Jungbluth S."/>
            <person name="Walsh D.A."/>
            <person name="Denef V.J."/>
            <person name="McMahon K.D."/>
            <person name="Konstantinidis K.T."/>
            <person name="Eloe-Fadrosh E.A."/>
            <person name="Kyrpides N.C."/>
            <person name="Woyke T."/>
        </authorList>
    </citation>
    <scope>NUCLEOTIDE SEQUENCE</scope>
    <source>
        <strain evidence="2">GVMAG-S-1017244-22</strain>
    </source>
</reference>
<dbReference type="PROSITE" id="PS51688">
    <property type="entry name" value="ICA"/>
    <property type="match status" value="1"/>
</dbReference>
<name>A0A6C0LVI1_9ZZZZ</name>
<protein>
    <recommendedName>
        <fullName evidence="1">Peptidase S74 domain-containing protein</fullName>
    </recommendedName>
</protein>
<dbReference type="InterPro" id="IPR030392">
    <property type="entry name" value="S74_ICA"/>
</dbReference>
<accession>A0A6C0LVI1</accession>
<dbReference type="Pfam" id="PF13884">
    <property type="entry name" value="Peptidase_S74"/>
    <property type="match status" value="1"/>
</dbReference>
<feature type="domain" description="Peptidase S74" evidence="1">
    <location>
        <begin position="579"/>
        <end position="689"/>
    </location>
</feature>
<dbReference type="AlphaFoldDB" id="A0A6C0LVI1"/>
<proteinExistence type="predicted"/>
<evidence type="ECO:0000313" key="2">
    <source>
        <dbReference type="EMBL" id="QHU34759.1"/>
    </source>
</evidence>
<evidence type="ECO:0000259" key="1">
    <source>
        <dbReference type="PROSITE" id="PS51688"/>
    </source>
</evidence>